<sequence>MKKMLEDPRMDPANPDNPPMPFDGKRMIFGGFETVVEVKA</sequence>
<feature type="region of interest" description="Disordered" evidence="1">
    <location>
        <begin position="1"/>
        <end position="23"/>
    </location>
</feature>
<accession>A0ABQ6CBI8</accession>
<evidence type="ECO:0000256" key="1">
    <source>
        <dbReference type="SAM" id="MobiDB-lite"/>
    </source>
</evidence>
<dbReference type="Gene3D" id="3.30.70.100">
    <property type="match status" value="1"/>
</dbReference>
<feature type="compositionally biased region" description="Basic and acidic residues" evidence="1">
    <location>
        <begin position="1"/>
        <end position="10"/>
    </location>
</feature>
<evidence type="ECO:0000313" key="2">
    <source>
        <dbReference type="EMBL" id="GLS15552.1"/>
    </source>
</evidence>
<dbReference type="SUPFAM" id="SSF54909">
    <property type="entry name" value="Dimeric alpha+beta barrel"/>
    <property type="match status" value="1"/>
</dbReference>
<reference evidence="3" key="1">
    <citation type="journal article" date="2019" name="Int. J. Syst. Evol. Microbiol.">
        <title>The Global Catalogue of Microorganisms (GCM) 10K type strain sequencing project: providing services to taxonomists for standard genome sequencing and annotation.</title>
        <authorList>
            <consortium name="The Broad Institute Genomics Platform"/>
            <consortium name="The Broad Institute Genome Sequencing Center for Infectious Disease"/>
            <person name="Wu L."/>
            <person name="Ma J."/>
        </authorList>
    </citation>
    <scope>NUCLEOTIDE SEQUENCE [LARGE SCALE GENOMIC DNA]</scope>
    <source>
        <strain evidence="3">NBRC 109341</strain>
    </source>
</reference>
<dbReference type="InterPro" id="IPR011008">
    <property type="entry name" value="Dimeric_a/b-barrel"/>
</dbReference>
<protein>
    <submittedName>
        <fullName evidence="2">Uncharacterized protein</fullName>
    </submittedName>
</protein>
<name>A0ABQ6CBI8_9BURK</name>
<dbReference type="EMBL" id="BSPB01000028">
    <property type="protein sequence ID" value="GLS15552.1"/>
    <property type="molecule type" value="Genomic_DNA"/>
</dbReference>
<gene>
    <name evidence="2" type="ORF">GCM10007935_29880</name>
</gene>
<keyword evidence="3" id="KW-1185">Reference proteome</keyword>
<proteinExistence type="predicted"/>
<comment type="caution">
    <text evidence="2">The sequence shown here is derived from an EMBL/GenBank/DDBJ whole genome shotgun (WGS) entry which is preliminary data.</text>
</comment>
<dbReference type="Proteomes" id="UP001156903">
    <property type="component" value="Unassembled WGS sequence"/>
</dbReference>
<organism evidence="2 3">
    <name type="scientific">Hydrogenophaga electricum</name>
    <dbReference type="NCBI Taxonomy" id="1230953"/>
    <lineage>
        <taxon>Bacteria</taxon>
        <taxon>Pseudomonadati</taxon>
        <taxon>Pseudomonadota</taxon>
        <taxon>Betaproteobacteria</taxon>
        <taxon>Burkholderiales</taxon>
        <taxon>Comamonadaceae</taxon>
        <taxon>Hydrogenophaga</taxon>
    </lineage>
</organism>
<evidence type="ECO:0000313" key="3">
    <source>
        <dbReference type="Proteomes" id="UP001156903"/>
    </source>
</evidence>